<dbReference type="EMBL" id="FQZB01000012">
    <property type="protein sequence ID" value="SHJ94125.1"/>
    <property type="molecule type" value="Genomic_DNA"/>
</dbReference>
<dbReference type="InterPro" id="IPR036249">
    <property type="entry name" value="Thioredoxin-like_sf"/>
</dbReference>
<dbReference type="Gene3D" id="1.10.472.60">
    <property type="entry name" value="putative protein disulfide isomerase domain"/>
    <property type="match status" value="1"/>
</dbReference>
<dbReference type="AlphaFoldDB" id="A0A1M6NEH7"/>
<dbReference type="PANTHER" id="PTHR13887">
    <property type="entry name" value="GLUTATHIONE S-TRANSFERASE KAPPA"/>
    <property type="match status" value="1"/>
</dbReference>
<dbReference type="SUPFAM" id="SSF52833">
    <property type="entry name" value="Thioredoxin-like"/>
    <property type="match status" value="1"/>
</dbReference>
<evidence type="ECO:0000313" key="1">
    <source>
        <dbReference type="EMBL" id="SHJ94125.1"/>
    </source>
</evidence>
<keyword evidence="2" id="KW-1185">Reference proteome</keyword>
<dbReference type="Pfam" id="PF13743">
    <property type="entry name" value="Thioredoxin_5"/>
    <property type="match status" value="1"/>
</dbReference>
<dbReference type="Gene3D" id="3.40.30.10">
    <property type="entry name" value="Glutaredoxin"/>
    <property type="match status" value="1"/>
</dbReference>
<evidence type="ECO:0000313" key="2">
    <source>
        <dbReference type="Proteomes" id="UP000184310"/>
    </source>
</evidence>
<dbReference type="CDD" id="cd03025">
    <property type="entry name" value="DsbA_FrnE_like"/>
    <property type="match status" value="1"/>
</dbReference>
<gene>
    <name evidence="1" type="ORF">SAMN02745163_02884</name>
</gene>
<evidence type="ECO:0008006" key="3">
    <source>
        <dbReference type="Google" id="ProtNLM"/>
    </source>
</evidence>
<protein>
    <recommendedName>
        <fullName evidence="3">DSBA-like thioredoxin domain-containing protein</fullName>
    </recommendedName>
</protein>
<sequence>MKTKIYYVMDTMCGWCYGFSDVITKIEEKYKEDYDFEILPGGMWTYDNVKTMNKSLGEYIKGHNSRIEELTGKKFGQNFNENILGNSDIFLDSLPGAKALVLIQKLNKDITFKFLKKIQEAFFVHGKNVNQIETYTEIAESFGMSKEIFEKEYLSKELEQDTIKYFSMVNSIGALSFPTVIAVNGDKAKIIAQGYSTFNELDRAISSI</sequence>
<accession>A0A1M6NEH7</accession>
<dbReference type="Proteomes" id="UP000184310">
    <property type="component" value="Unassembled WGS sequence"/>
</dbReference>
<dbReference type="OrthoDB" id="9813770at2"/>
<organism evidence="1 2">
    <name type="scientific">Clostridium cavendishii DSM 21758</name>
    <dbReference type="NCBI Taxonomy" id="1121302"/>
    <lineage>
        <taxon>Bacteria</taxon>
        <taxon>Bacillati</taxon>
        <taxon>Bacillota</taxon>
        <taxon>Clostridia</taxon>
        <taxon>Eubacteriales</taxon>
        <taxon>Clostridiaceae</taxon>
        <taxon>Clostridium</taxon>
    </lineage>
</organism>
<dbReference type="RefSeq" id="WP_072989119.1">
    <property type="nucleotide sequence ID" value="NZ_FQZB01000012.1"/>
</dbReference>
<dbReference type="STRING" id="1121302.SAMN02745163_02884"/>
<dbReference type="PANTHER" id="PTHR13887:SF54">
    <property type="entry name" value="DSBA FAMILY PROTEIN"/>
    <property type="match status" value="1"/>
</dbReference>
<name>A0A1M6NEH7_9CLOT</name>
<proteinExistence type="predicted"/>
<reference evidence="1 2" key="1">
    <citation type="submission" date="2016-11" db="EMBL/GenBank/DDBJ databases">
        <authorList>
            <person name="Jaros S."/>
            <person name="Januszkiewicz K."/>
            <person name="Wedrychowicz H."/>
        </authorList>
    </citation>
    <scope>NUCLEOTIDE SEQUENCE [LARGE SCALE GENOMIC DNA]</scope>
    <source>
        <strain evidence="1 2">DSM 21758</strain>
    </source>
</reference>